<evidence type="ECO:0000256" key="4">
    <source>
        <dbReference type="ARBA" id="ARBA00022723"/>
    </source>
</evidence>
<evidence type="ECO:0000313" key="11">
    <source>
        <dbReference type="Proteomes" id="UP000620104"/>
    </source>
</evidence>
<dbReference type="Gene3D" id="3.30.70.360">
    <property type="match status" value="1"/>
</dbReference>
<dbReference type="InterPro" id="IPR015943">
    <property type="entry name" value="WD40/YVTN_repeat-like_dom_sf"/>
</dbReference>
<dbReference type="AlphaFoldDB" id="A0A8H3TV97"/>
<dbReference type="InterPro" id="IPR036264">
    <property type="entry name" value="Bact_exopeptidase_dim_dom"/>
</dbReference>
<dbReference type="SUPFAM" id="SSF53187">
    <property type="entry name" value="Zn-dependent exopeptidases"/>
    <property type="match status" value="1"/>
</dbReference>
<reference evidence="10" key="1">
    <citation type="submission" date="2020-07" db="EMBL/GenBank/DDBJ databases">
        <title>Draft Genome Sequence of a Deep-Sea Yeast, Naganishia (Cryptococcus) liquefaciens strain N6.</title>
        <authorList>
            <person name="Han Y.W."/>
            <person name="Kajitani R."/>
            <person name="Morimoto H."/>
            <person name="Parhat M."/>
            <person name="Tsubouchi H."/>
            <person name="Bakenova O."/>
            <person name="Ogata M."/>
            <person name="Argunhan B."/>
            <person name="Aoki R."/>
            <person name="Kajiwara S."/>
            <person name="Itoh T."/>
            <person name="Iwasaki H."/>
        </authorList>
    </citation>
    <scope>NUCLEOTIDE SEQUENCE</scope>
    <source>
        <strain evidence="10">N6</strain>
    </source>
</reference>
<evidence type="ECO:0000256" key="3">
    <source>
        <dbReference type="ARBA" id="ARBA00022670"/>
    </source>
</evidence>
<proteinExistence type="inferred from homology"/>
<dbReference type="Pfam" id="PF01546">
    <property type="entry name" value="Peptidase_M20"/>
    <property type="match status" value="1"/>
</dbReference>
<dbReference type="GO" id="GO:0006751">
    <property type="term" value="P:glutathione catabolic process"/>
    <property type="evidence" value="ECO:0007669"/>
    <property type="project" value="InterPro"/>
</dbReference>
<evidence type="ECO:0000256" key="7">
    <source>
        <dbReference type="PROSITE-ProRule" id="PRU00221"/>
    </source>
</evidence>
<evidence type="ECO:0000259" key="9">
    <source>
        <dbReference type="Pfam" id="PF07687"/>
    </source>
</evidence>
<sequence>MDPITPGLSSCVGLPLSALNMTAHPLNMCSMSIPINLLFDDRDADSLSRSKGGEQPVLEHLLSADGARTLSLAVDENYIFAGTQSLTNEITVFNRANLQQTARLAGHSGSVLTLLCVPEKRWLFSGSSDGTVRLWDTTTLTFISEIRPSYDTSGDIYSLAWDPRQGGTLYFGAQNTDIEYMNFGNLAVLEAQANKGIAMSSDLNSMTPDKDIGQPHDPTVKALRSSRIKPHSFFNSRPGSPDLYRTSPASSTAFPFPKTPSRPTTPNAASLPDQITIPHNNVVSSAHYGYIYCMTLFKRSNDATWLVSGSGDSDVKIWECQPAGGLKFLFSFDGLSGAVFCLVSREDLLFAGLQNGQVKVWDMETKACIRTILAHSSDVLSLALVGTNLYTASAEGQILRFDATFDCTATFQAHSGAILSTIIMPINEDRFELITAGHDAYVKLWRLPRTTSEPASHSADILVGTDGDVMLYALAKLVAIPSVSDNSHREDCRQSAHLLRRMLTQMGAQASLLPTIEGKNPLVMAKFKGQAASPLARKRVLFYGHYDVQPATEADWRTDPWELSGRNGYLYGRGVADNKGPIMAVACAAASLQERRLLDVDLVMIIEGEEESGSAGFLQALRRYKDDIGHIDTILLSNSSWIGEDDPCVVFGLRGVIYANLSISSGNNDLHSGVDGGSVAEPMLAMIRLLGSIATENKVQVPGFYDNVAQVTDAERDYYTAVASITGMDTENVMRKWRQPTFSVSSIQSNSSGPTNNTIIPKSVTAHVSFRLVPNQSIEEICSAIENHCRDTFASISGEMSLEIKITHKADWWLASVENPYFKALETAVEKIWGSKPLRIREGGSIPTIPFLEDLFDAPCVHLPLGQHSTAAHLSNERLRLLNLRNGKRVIEEFLMSLSSIASSSQLDATS</sequence>
<dbReference type="Gene3D" id="2.130.10.10">
    <property type="entry name" value="YVTN repeat-like/Quinoprotein amine dehydrogenase"/>
    <property type="match status" value="2"/>
</dbReference>
<dbReference type="EMBL" id="BLZA01000019">
    <property type="protein sequence ID" value="GHJ86794.1"/>
    <property type="molecule type" value="Genomic_DNA"/>
</dbReference>
<dbReference type="Pfam" id="PF07687">
    <property type="entry name" value="M20_dimer"/>
    <property type="match status" value="1"/>
</dbReference>
<evidence type="ECO:0000256" key="8">
    <source>
        <dbReference type="SAM" id="MobiDB-lite"/>
    </source>
</evidence>
<dbReference type="GO" id="GO:0046872">
    <property type="term" value="F:metal ion binding"/>
    <property type="evidence" value="ECO:0007669"/>
    <property type="project" value="UniProtKB-KW"/>
</dbReference>
<dbReference type="SUPFAM" id="SSF55031">
    <property type="entry name" value="Bacterial exopeptidase dimerisation domain"/>
    <property type="match status" value="1"/>
</dbReference>
<evidence type="ECO:0000256" key="5">
    <source>
        <dbReference type="ARBA" id="ARBA00022737"/>
    </source>
</evidence>
<keyword evidence="2 7" id="KW-0853">WD repeat</keyword>
<dbReference type="InterPro" id="IPR019775">
    <property type="entry name" value="WD40_repeat_CS"/>
</dbReference>
<feature type="repeat" description="WD" evidence="7">
    <location>
        <begin position="104"/>
        <end position="145"/>
    </location>
</feature>
<dbReference type="GO" id="GO:0008233">
    <property type="term" value="F:peptidase activity"/>
    <property type="evidence" value="ECO:0007669"/>
    <property type="project" value="UniProtKB-KW"/>
</dbReference>
<dbReference type="Gene3D" id="3.40.630.10">
    <property type="entry name" value="Zn peptidases"/>
    <property type="match status" value="1"/>
</dbReference>
<dbReference type="OrthoDB" id="7832001at2759"/>
<accession>A0A8H3TV97</accession>
<dbReference type="InterPro" id="IPR017149">
    <property type="entry name" value="GSH_degradosome_Dug2"/>
</dbReference>
<dbReference type="PANTHER" id="PTHR43270">
    <property type="entry name" value="BETA-ALA-HIS DIPEPTIDASE"/>
    <property type="match status" value="1"/>
</dbReference>
<name>A0A8H3TV97_9TREE</name>
<dbReference type="PIRSF" id="PIRSF037237">
    <property type="entry name" value="Peptidase_WD_repeats_DUG2"/>
    <property type="match status" value="1"/>
</dbReference>
<evidence type="ECO:0000256" key="6">
    <source>
        <dbReference type="ARBA" id="ARBA00022801"/>
    </source>
</evidence>
<dbReference type="InterPro" id="IPR020472">
    <property type="entry name" value="WD40_PAC1"/>
</dbReference>
<feature type="domain" description="Peptidase M20 dimerisation" evidence="9">
    <location>
        <begin position="652"/>
        <end position="792"/>
    </location>
</feature>
<dbReference type="SMART" id="SM00320">
    <property type="entry name" value="WD40"/>
    <property type="match status" value="5"/>
</dbReference>
<dbReference type="InterPro" id="IPR011650">
    <property type="entry name" value="Peptidase_M20_dimer"/>
</dbReference>
<feature type="region of interest" description="Disordered" evidence="8">
    <location>
        <begin position="247"/>
        <end position="271"/>
    </location>
</feature>
<keyword evidence="5" id="KW-0677">Repeat</keyword>
<gene>
    <name evidence="10" type="ORF">NliqN6_3196</name>
</gene>
<keyword evidence="3" id="KW-0645">Protease</keyword>
<evidence type="ECO:0000256" key="2">
    <source>
        <dbReference type="ARBA" id="ARBA00022574"/>
    </source>
</evidence>
<dbReference type="PROSITE" id="PS00678">
    <property type="entry name" value="WD_REPEATS_1"/>
    <property type="match status" value="1"/>
</dbReference>
<dbReference type="PANTHER" id="PTHR43270:SF8">
    <property type="entry name" value="DI- AND TRIPEPTIDASE DUG2-RELATED"/>
    <property type="match status" value="1"/>
</dbReference>
<dbReference type="PROSITE" id="PS50294">
    <property type="entry name" value="WD_REPEATS_REGION"/>
    <property type="match status" value="1"/>
</dbReference>
<dbReference type="InterPro" id="IPR036322">
    <property type="entry name" value="WD40_repeat_dom_sf"/>
</dbReference>
<keyword evidence="11" id="KW-1185">Reference proteome</keyword>
<dbReference type="InterPro" id="IPR002933">
    <property type="entry name" value="Peptidase_M20"/>
</dbReference>
<evidence type="ECO:0000313" key="10">
    <source>
        <dbReference type="EMBL" id="GHJ86794.1"/>
    </source>
</evidence>
<feature type="repeat" description="WD" evidence="7">
    <location>
        <begin position="332"/>
        <end position="371"/>
    </location>
</feature>
<comment type="similarity">
    <text evidence="1">Belongs to the peptidase M20A family.</text>
</comment>
<dbReference type="Proteomes" id="UP000620104">
    <property type="component" value="Unassembled WGS sequence"/>
</dbReference>
<dbReference type="InterPro" id="IPR001680">
    <property type="entry name" value="WD40_rpt"/>
</dbReference>
<dbReference type="PRINTS" id="PR00320">
    <property type="entry name" value="GPROTEINBRPT"/>
</dbReference>
<comment type="caution">
    <text evidence="10">The sequence shown here is derived from an EMBL/GenBank/DDBJ whole genome shotgun (WGS) entry which is preliminary data.</text>
</comment>
<organism evidence="10 11">
    <name type="scientific">Naganishia liquefaciens</name>
    <dbReference type="NCBI Taxonomy" id="104408"/>
    <lineage>
        <taxon>Eukaryota</taxon>
        <taxon>Fungi</taxon>
        <taxon>Dikarya</taxon>
        <taxon>Basidiomycota</taxon>
        <taxon>Agaricomycotina</taxon>
        <taxon>Tremellomycetes</taxon>
        <taxon>Filobasidiales</taxon>
        <taxon>Filobasidiaceae</taxon>
        <taxon>Naganishia</taxon>
    </lineage>
</organism>
<dbReference type="PROSITE" id="PS50082">
    <property type="entry name" value="WD_REPEATS_2"/>
    <property type="match status" value="2"/>
</dbReference>
<evidence type="ECO:0000256" key="1">
    <source>
        <dbReference type="ARBA" id="ARBA00006247"/>
    </source>
</evidence>
<dbReference type="InterPro" id="IPR051458">
    <property type="entry name" value="Cyt/Met_Dipeptidase"/>
</dbReference>
<keyword evidence="6" id="KW-0378">Hydrolase</keyword>
<dbReference type="GO" id="GO:0006508">
    <property type="term" value="P:proteolysis"/>
    <property type="evidence" value="ECO:0007669"/>
    <property type="project" value="UniProtKB-KW"/>
</dbReference>
<protein>
    <recommendedName>
        <fullName evidence="9">Peptidase M20 dimerisation domain-containing protein</fullName>
    </recommendedName>
</protein>
<dbReference type="Pfam" id="PF00400">
    <property type="entry name" value="WD40"/>
    <property type="match status" value="3"/>
</dbReference>
<dbReference type="SUPFAM" id="SSF50978">
    <property type="entry name" value="WD40 repeat-like"/>
    <property type="match status" value="1"/>
</dbReference>
<keyword evidence="4" id="KW-0479">Metal-binding</keyword>